<dbReference type="Pfam" id="PF13439">
    <property type="entry name" value="Glyco_transf_4"/>
    <property type="match status" value="1"/>
</dbReference>
<dbReference type="GO" id="GO:0009103">
    <property type="term" value="P:lipopolysaccharide biosynthetic process"/>
    <property type="evidence" value="ECO:0007669"/>
    <property type="project" value="TreeGrafter"/>
</dbReference>
<dbReference type="Gene3D" id="3.40.50.2000">
    <property type="entry name" value="Glycogen Phosphorylase B"/>
    <property type="match status" value="2"/>
</dbReference>
<dbReference type="GO" id="GO:0016757">
    <property type="term" value="F:glycosyltransferase activity"/>
    <property type="evidence" value="ECO:0007669"/>
    <property type="project" value="InterPro"/>
</dbReference>
<dbReference type="InterPro" id="IPR001296">
    <property type="entry name" value="Glyco_trans_1"/>
</dbReference>
<sequence>MKIAIDISSVIYGTGVSVYTKNLVKNILKIDHNNDYILFGGSLRRNLELKSFLSTFKGKSMQGKVFLLPPTLADIIWNKLHIINIEKLIGKVDVFHSSDWSQPPSKAFNVTTVHDLVPLKFPKLSDPKIVLTHQARMNWVIKEVKRVIVPSIATATDVEELGIESKKIRVIPESVDPRIKPTNLNEIKNLKRKYRISGKYLLAVGANPRKNTENIISAYEKIKADTNLRLVIIGYSHMKVKDIRGVIYPGHIPDNELATFYSGAETLVYPSFYEGFGIPILEAFVCKLPVVTSNIGSMVEVAGKAAILVDPYDADSIAEGILDALKNKEKLVKLGLKRAKQFSWEKTAKETLKVYNEVRE</sequence>
<dbReference type="PANTHER" id="PTHR46401">
    <property type="entry name" value="GLYCOSYLTRANSFERASE WBBK-RELATED"/>
    <property type="match status" value="1"/>
</dbReference>
<gene>
    <name evidence="4" type="ORF">A2893_04710</name>
</gene>
<evidence type="ECO:0000313" key="4">
    <source>
        <dbReference type="EMBL" id="OGM64927.1"/>
    </source>
</evidence>
<protein>
    <recommendedName>
        <fullName evidence="6">Glycosyl transferase family 1 domain-containing protein</fullName>
    </recommendedName>
</protein>
<evidence type="ECO:0008006" key="6">
    <source>
        <dbReference type="Google" id="ProtNLM"/>
    </source>
</evidence>
<feature type="domain" description="Glycosyltransferase subfamily 4-like N-terminal" evidence="3">
    <location>
        <begin position="15"/>
        <end position="177"/>
    </location>
</feature>
<dbReference type="Pfam" id="PF00534">
    <property type="entry name" value="Glycos_transf_1"/>
    <property type="match status" value="1"/>
</dbReference>
<evidence type="ECO:0000256" key="1">
    <source>
        <dbReference type="ARBA" id="ARBA00022679"/>
    </source>
</evidence>
<name>A0A1F8BLH7_9BACT</name>
<evidence type="ECO:0000259" key="2">
    <source>
        <dbReference type="Pfam" id="PF00534"/>
    </source>
</evidence>
<dbReference type="PANTHER" id="PTHR46401:SF2">
    <property type="entry name" value="GLYCOSYLTRANSFERASE WBBK-RELATED"/>
    <property type="match status" value="1"/>
</dbReference>
<evidence type="ECO:0000313" key="5">
    <source>
        <dbReference type="Proteomes" id="UP000176725"/>
    </source>
</evidence>
<dbReference type="AlphaFoldDB" id="A0A1F8BLH7"/>
<dbReference type="InterPro" id="IPR028098">
    <property type="entry name" value="Glyco_trans_4-like_N"/>
</dbReference>
<accession>A0A1F8BLH7</accession>
<dbReference type="Proteomes" id="UP000176725">
    <property type="component" value="Unassembled WGS sequence"/>
</dbReference>
<dbReference type="EMBL" id="MGHH01000007">
    <property type="protein sequence ID" value="OGM64927.1"/>
    <property type="molecule type" value="Genomic_DNA"/>
</dbReference>
<proteinExistence type="predicted"/>
<keyword evidence="1" id="KW-0808">Transferase</keyword>
<reference evidence="4 5" key="1">
    <citation type="journal article" date="2016" name="Nat. Commun.">
        <title>Thousands of microbial genomes shed light on interconnected biogeochemical processes in an aquifer system.</title>
        <authorList>
            <person name="Anantharaman K."/>
            <person name="Brown C.T."/>
            <person name="Hug L.A."/>
            <person name="Sharon I."/>
            <person name="Castelle C.J."/>
            <person name="Probst A.J."/>
            <person name="Thomas B.C."/>
            <person name="Singh A."/>
            <person name="Wilkins M.J."/>
            <person name="Karaoz U."/>
            <person name="Brodie E.L."/>
            <person name="Williams K.H."/>
            <person name="Hubbard S.S."/>
            <person name="Banfield J.F."/>
        </authorList>
    </citation>
    <scope>NUCLEOTIDE SEQUENCE [LARGE SCALE GENOMIC DNA]</scope>
</reference>
<evidence type="ECO:0000259" key="3">
    <source>
        <dbReference type="Pfam" id="PF13439"/>
    </source>
</evidence>
<feature type="domain" description="Glycosyl transferase family 1" evidence="2">
    <location>
        <begin position="199"/>
        <end position="335"/>
    </location>
</feature>
<dbReference type="SUPFAM" id="SSF53756">
    <property type="entry name" value="UDP-Glycosyltransferase/glycogen phosphorylase"/>
    <property type="match status" value="1"/>
</dbReference>
<comment type="caution">
    <text evidence="4">The sequence shown here is derived from an EMBL/GenBank/DDBJ whole genome shotgun (WGS) entry which is preliminary data.</text>
</comment>
<dbReference type="CDD" id="cd03809">
    <property type="entry name" value="GT4_MtfB-like"/>
    <property type="match status" value="1"/>
</dbReference>
<organism evidence="4 5">
    <name type="scientific">Candidatus Woesebacteria bacterium RIFCSPLOWO2_01_FULL_39_25</name>
    <dbReference type="NCBI Taxonomy" id="1802521"/>
    <lineage>
        <taxon>Bacteria</taxon>
        <taxon>Candidatus Woeseibacteriota</taxon>
    </lineage>
</organism>
<dbReference type="STRING" id="1802521.A2893_04710"/>